<gene>
    <name evidence="1" type="ORF">FIV46_17710</name>
</gene>
<protein>
    <submittedName>
        <fullName evidence="1">Gamma-glutamylcyclotransferase</fullName>
    </submittedName>
</protein>
<proteinExistence type="predicted"/>
<organism evidence="1 2">
    <name type="scientific">Emcibacter nanhaiensis</name>
    <dbReference type="NCBI Taxonomy" id="1505037"/>
    <lineage>
        <taxon>Bacteria</taxon>
        <taxon>Pseudomonadati</taxon>
        <taxon>Pseudomonadota</taxon>
        <taxon>Alphaproteobacteria</taxon>
        <taxon>Emcibacterales</taxon>
        <taxon>Emcibacteraceae</taxon>
        <taxon>Emcibacter</taxon>
    </lineage>
</organism>
<dbReference type="SUPFAM" id="SSF110857">
    <property type="entry name" value="Gamma-glutamyl cyclotransferase-like"/>
    <property type="match status" value="1"/>
</dbReference>
<dbReference type="Proteomes" id="UP000319148">
    <property type="component" value="Unassembled WGS sequence"/>
</dbReference>
<evidence type="ECO:0000313" key="1">
    <source>
        <dbReference type="EMBL" id="TPD57930.1"/>
    </source>
</evidence>
<dbReference type="Pfam" id="PF13772">
    <property type="entry name" value="AIG2_2"/>
    <property type="match status" value="1"/>
</dbReference>
<sequence length="136" mass="14925">MKVFFYGLFMDEKLLIAKGIRPSGAKVGYVDGFALRIGARATLLRQPGGRAYGVVMEITPDEATQLYAEDSVADYIPEPVKVILMDGTEVEATCYNLPRDKVTGANRDYAAALLEVATRLGFPESYLDQIGQAKRD</sequence>
<keyword evidence="2" id="KW-1185">Reference proteome</keyword>
<dbReference type="RefSeq" id="WP_139942246.1">
    <property type="nucleotide sequence ID" value="NZ_JBHSYP010000005.1"/>
</dbReference>
<keyword evidence="1" id="KW-0808">Transferase</keyword>
<dbReference type="EMBL" id="VFIY01000018">
    <property type="protein sequence ID" value="TPD57930.1"/>
    <property type="molecule type" value="Genomic_DNA"/>
</dbReference>
<accession>A0A501PC34</accession>
<dbReference type="CDD" id="cd06661">
    <property type="entry name" value="GGCT_like"/>
    <property type="match status" value="1"/>
</dbReference>
<comment type="caution">
    <text evidence="1">The sequence shown here is derived from an EMBL/GenBank/DDBJ whole genome shotgun (WGS) entry which is preliminary data.</text>
</comment>
<evidence type="ECO:0000313" key="2">
    <source>
        <dbReference type="Proteomes" id="UP000319148"/>
    </source>
</evidence>
<dbReference type="AlphaFoldDB" id="A0A501PC34"/>
<name>A0A501PC34_9PROT</name>
<dbReference type="GO" id="GO:0016740">
    <property type="term" value="F:transferase activity"/>
    <property type="evidence" value="ECO:0007669"/>
    <property type="project" value="UniProtKB-KW"/>
</dbReference>
<reference evidence="2" key="1">
    <citation type="submission" date="2019-06" db="EMBL/GenBank/DDBJ databases">
        <title>The complete genome of Emcibacter congregatus ZYLT.</title>
        <authorList>
            <person name="Zhao Z."/>
        </authorList>
    </citation>
    <scope>NUCLEOTIDE SEQUENCE [LARGE SCALE GENOMIC DNA]</scope>
    <source>
        <strain evidence="2">MCCC 1A06723</strain>
    </source>
</reference>
<dbReference type="InterPro" id="IPR036568">
    <property type="entry name" value="GGCT-like_sf"/>
</dbReference>
<dbReference type="InterPro" id="IPR013024">
    <property type="entry name" value="GGCT-like"/>
</dbReference>
<dbReference type="Gene3D" id="3.10.490.10">
    <property type="entry name" value="Gamma-glutamyl cyclotransferase-like"/>
    <property type="match status" value="1"/>
</dbReference>
<dbReference type="OrthoDB" id="8480857at2"/>